<dbReference type="Ensembl" id="ENSEBUT00000016694.1">
    <property type="protein sequence ID" value="ENSEBUP00000016118.1"/>
    <property type="gene ID" value="ENSEBUG00000010126.1"/>
</dbReference>
<dbReference type="InterPro" id="IPR006671">
    <property type="entry name" value="Cyclin_N"/>
</dbReference>
<dbReference type="SUPFAM" id="SSF47954">
    <property type="entry name" value="Cyclin-like"/>
    <property type="match status" value="1"/>
</dbReference>
<dbReference type="Pfam" id="PF00134">
    <property type="entry name" value="Cyclin_N"/>
    <property type="match status" value="1"/>
</dbReference>
<dbReference type="InterPro" id="IPR039361">
    <property type="entry name" value="Cyclin"/>
</dbReference>
<evidence type="ECO:0000313" key="3">
    <source>
        <dbReference type="Proteomes" id="UP000694388"/>
    </source>
</evidence>
<sequence>MAQDDQKVIHCDPVLRGTKDDAPPISAAYYTILLKNPQMLLHSSIMSTTTCCSSNSLECVQDVQSHITGKLVNWMMEVCEMKCCEGDHYILAVNYLDCCMCIISQPNDLNVIGTTCLFKTASCLLQSVPLSTLNVLQLLRMERKALNSLKWNLMAIIASNFVQHLLLCLFIPSDDPPQVSKHVDIFVMTSIADRKVAIRHRSPIAGISKIINSSPDCARACQEEIDDFLKCHLNSPCVPVYSTLPLYLAKLDRTHLVEIRFKGALRLPPFLKEAVRLLALGHGHIP</sequence>
<dbReference type="Proteomes" id="UP000694388">
    <property type="component" value="Unplaced"/>
</dbReference>
<keyword evidence="3" id="KW-1185">Reference proteome</keyword>
<dbReference type="InterPro" id="IPR036915">
    <property type="entry name" value="Cyclin-like_sf"/>
</dbReference>
<protein>
    <recommendedName>
        <fullName evidence="1">Cyclin N-terminal domain-containing protein</fullName>
    </recommendedName>
</protein>
<dbReference type="PANTHER" id="PTHR10177">
    <property type="entry name" value="CYCLINS"/>
    <property type="match status" value="1"/>
</dbReference>
<reference evidence="2" key="2">
    <citation type="submission" date="2025-09" db="UniProtKB">
        <authorList>
            <consortium name="Ensembl"/>
        </authorList>
    </citation>
    <scope>IDENTIFICATION</scope>
</reference>
<evidence type="ECO:0000259" key="1">
    <source>
        <dbReference type="Pfam" id="PF00134"/>
    </source>
</evidence>
<accession>A0A8C4QIS5</accession>
<reference evidence="2" key="1">
    <citation type="submission" date="2025-08" db="UniProtKB">
        <authorList>
            <consortium name="Ensembl"/>
        </authorList>
    </citation>
    <scope>IDENTIFICATION</scope>
</reference>
<evidence type="ECO:0000313" key="2">
    <source>
        <dbReference type="Ensembl" id="ENSEBUP00000016118.1"/>
    </source>
</evidence>
<name>A0A8C4QIS5_EPTBU</name>
<dbReference type="Gene3D" id="1.10.472.10">
    <property type="entry name" value="Cyclin-like"/>
    <property type="match status" value="2"/>
</dbReference>
<proteinExistence type="predicted"/>
<organism evidence="2 3">
    <name type="scientific">Eptatretus burgeri</name>
    <name type="common">Inshore hagfish</name>
    <dbReference type="NCBI Taxonomy" id="7764"/>
    <lineage>
        <taxon>Eukaryota</taxon>
        <taxon>Metazoa</taxon>
        <taxon>Chordata</taxon>
        <taxon>Craniata</taxon>
        <taxon>Vertebrata</taxon>
        <taxon>Cyclostomata</taxon>
        <taxon>Myxini</taxon>
        <taxon>Myxiniformes</taxon>
        <taxon>Myxinidae</taxon>
        <taxon>Eptatretinae</taxon>
        <taxon>Eptatretus</taxon>
    </lineage>
</organism>
<dbReference type="AlphaFoldDB" id="A0A8C4QIS5"/>
<feature type="domain" description="Cyclin N-terminal" evidence="1">
    <location>
        <begin position="49"/>
        <end position="153"/>
    </location>
</feature>